<dbReference type="InterPro" id="IPR049249">
    <property type="entry name" value="DUF6882"/>
</dbReference>
<name>A0ABU6F7P8_9ACTN</name>
<dbReference type="RefSeq" id="WP_326018651.1">
    <property type="nucleotide sequence ID" value="NZ_JAOZYC010000128.1"/>
</dbReference>
<proteinExistence type="predicted"/>
<dbReference type="Proteomes" id="UP001354931">
    <property type="component" value="Unassembled WGS sequence"/>
</dbReference>
<protein>
    <submittedName>
        <fullName evidence="1">Uncharacterized protein</fullName>
    </submittedName>
</protein>
<organism evidence="1 2">
    <name type="scientific">Streptomyces endophyticus</name>
    <dbReference type="NCBI Taxonomy" id="714166"/>
    <lineage>
        <taxon>Bacteria</taxon>
        <taxon>Bacillati</taxon>
        <taxon>Actinomycetota</taxon>
        <taxon>Actinomycetes</taxon>
        <taxon>Kitasatosporales</taxon>
        <taxon>Streptomycetaceae</taxon>
        <taxon>Streptomyces</taxon>
    </lineage>
</organism>
<accession>A0ABU6F7P8</accession>
<gene>
    <name evidence="1" type="ORF">OKJ99_21370</name>
</gene>
<dbReference type="EMBL" id="JAOZYC010000128">
    <property type="protein sequence ID" value="MEB8340045.1"/>
    <property type="molecule type" value="Genomic_DNA"/>
</dbReference>
<evidence type="ECO:0000313" key="2">
    <source>
        <dbReference type="Proteomes" id="UP001354931"/>
    </source>
</evidence>
<reference evidence="1 2" key="1">
    <citation type="submission" date="2022-10" db="EMBL/GenBank/DDBJ databases">
        <authorList>
            <person name="Xie J."/>
            <person name="Shen N."/>
        </authorList>
    </citation>
    <scope>NUCLEOTIDE SEQUENCE [LARGE SCALE GENOMIC DNA]</scope>
    <source>
        <strain evidence="1 2">YIM65594</strain>
    </source>
</reference>
<dbReference type="Pfam" id="PF21813">
    <property type="entry name" value="DUF6882"/>
    <property type="match status" value="1"/>
</dbReference>
<sequence>MSHTQFSQAFLYETERHAAWGGAQLEALMAFLPDGSWTADLPTCRYRQGNVDLRVGVLGTYDAAQRSWMWGWANPELRGTPVAALSEQVGRFGQSQGIAEFTTQVIDLSGFPDPRRAAETLAFAGMGVAGAPGYISVPANPETQVYFLPEDPQVPRAALDPVTLPRTLVQAEGLLGVDAKRLVAGFFDHHGVAYRDNGGQITAELPGSVPAEIGFDEGGRIAGIRLALH</sequence>
<keyword evidence="2" id="KW-1185">Reference proteome</keyword>
<evidence type="ECO:0000313" key="1">
    <source>
        <dbReference type="EMBL" id="MEB8340045.1"/>
    </source>
</evidence>
<comment type="caution">
    <text evidence="1">The sequence shown here is derived from an EMBL/GenBank/DDBJ whole genome shotgun (WGS) entry which is preliminary data.</text>
</comment>